<dbReference type="EMBL" id="MG973030">
    <property type="protein sequence ID" value="AVO22875.1"/>
    <property type="molecule type" value="Genomic_DNA"/>
</dbReference>
<protein>
    <submittedName>
        <fullName evidence="2">Uncharacterized protein</fullName>
    </submittedName>
</protein>
<name>A0A2P1JU43_9CAUD</name>
<reference evidence="2 3" key="1">
    <citation type="submission" date="2018-02" db="EMBL/GenBank/DDBJ databases">
        <title>Complete Genome Sequences of Erwinia amylovora Phages vB_EamP-S2 and vB_EamM-Bue1.</title>
        <authorList>
            <person name="Knecht L.E."/>
        </authorList>
    </citation>
    <scope>NUCLEOTIDE SEQUENCE [LARGE SCALE GENOMIC DNA]</scope>
</reference>
<dbReference type="GeneID" id="55607824"/>
<sequence>MHNNQKPTVNIEVSENQHDGYSLLISDGSTGYNLSGGKVGGCDSVCDFDINANELIQKVEEFANITPTRSELLQKVAELEARLAEKENDLNQYTECFEDETARADRLHAILCNVKGIQN</sequence>
<evidence type="ECO:0000256" key="1">
    <source>
        <dbReference type="SAM" id="Coils"/>
    </source>
</evidence>
<proteinExistence type="predicted"/>
<dbReference type="RefSeq" id="YP_009837631.1">
    <property type="nucleotide sequence ID" value="NC_048702.1"/>
</dbReference>
<feature type="coiled-coil region" evidence="1">
    <location>
        <begin position="69"/>
        <end position="96"/>
    </location>
</feature>
<keyword evidence="3" id="KW-1185">Reference proteome</keyword>
<evidence type="ECO:0000313" key="3">
    <source>
        <dbReference type="Proteomes" id="UP000242372"/>
    </source>
</evidence>
<organism evidence="2 3">
    <name type="scientific">Erwinia phage vB_EamM-Bue1</name>
    <dbReference type="NCBI Taxonomy" id="2099338"/>
    <lineage>
        <taxon>Viruses</taxon>
        <taxon>Duplodnaviria</taxon>
        <taxon>Heunggongvirae</taxon>
        <taxon>Uroviricota</taxon>
        <taxon>Caudoviricetes</taxon>
        <taxon>Pantevenvirales</taxon>
        <taxon>Ackermannviridae</taxon>
        <taxon>Nezavisimistyvirus</taxon>
        <taxon>Nezavisimistyvirus bue1</taxon>
    </lineage>
</organism>
<dbReference type="KEGG" id="vg:55607824"/>
<accession>A0A2P1JU43</accession>
<keyword evidence="1" id="KW-0175">Coiled coil</keyword>
<evidence type="ECO:0000313" key="2">
    <source>
        <dbReference type="EMBL" id="AVO22875.1"/>
    </source>
</evidence>
<dbReference type="Proteomes" id="UP000242372">
    <property type="component" value="Segment"/>
</dbReference>